<organism evidence="2">
    <name type="scientific">uncultured Caudovirales phage</name>
    <dbReference type="NCBI Taxonomy" id="2100421"/>
    <lineage>
        <taxon>Viruses</taxon>
        <taxon>Duplodnaviria</taxon>
        <taxon>Heunggongvirae</taxon>
        <taxon>Uroviricota</taxon>
        <taxon>Caudoviricetes</taxon>
        <taxon>Peduoviridae</taxon>
        <taxon>Maltschvirus</taxon>
        <taxon>Maltschvirus maltsch</taxon>
    </lineage>
</organism>
<evidence type="ECO:0000313" key="2">
    <source>
        <dbReference type="EMBL" id="CAB4241844.1"/>
    </source>
</evidence>
<feature type="region of interest" description="Disordered" evidence="1">
    <location>
        <begin position="52"/>
        <end position="71"/>
    </location>
</feature>
<accession>A0A6J5TBX8</accession>
<protein>
    <submittedName>
        <fullName evidence="2">Uncharacterized protein</fullName>
    </submittedName>
</protein>
<feature type="compositionally biased region" description="Polar residues" evidence="1">
    <location>
        <begin position="61"/>
        <end position="71"/>
    </location>
</feature>
<gene>
    <name evidence="2" type="ORF">UFOVP71_382</name>
</gene>
<dbReference type="EMBL" id="LR797824">
    <property type="protein sequence ID" value="CAB4241844.1"/>
    <property type="molecule type" value="Genomic_DNA"/>
</dbReference>
<reference evidence="2" key="1">
    <citation type="submission" date="2020-05" db="EMBL/GenBank/DDBJ databases">
        <authorList>
            <person name="Chiriac C."/>
            <person name="Salcher M."/>
            <person name="Ghai R."/>
            <person name="Kavagutti S V."/>
        </authorList>
    </citation>
    <scope>NUCLEOTIDE SEQUENCE</scope>
</reference>
<name>A0A6J5TBX8_9CAUD</name>
<proteinExistence type="predicted"/>
<evidence type="ECO:0000256" key="1">
    <source>
        <dbReference type="SAM" id="MobiDB-lite"/>
    </source>
</evidence>
<sequence>MELWIKLIPRLVSGLLSIVDASSLRNRVHQIEDEHELMWTALDDIARMNKDTPAGEHARRTLSNVNTRYGR</sequence>